<dbReference type="InterPro" id="IPR000700">
    <property type="entry name" value="PAS-assoc_C"/>
</dbReference>
<evidence type="ECO:0000259" key="3">
    <source>
        <dbReference type="PROSITE" id="PS50111"/>
    </source>
</evidence>
<feature type="domain" description="PAS" evidence="4">
    <location>
        <begin position="12"/>
        <end position="55"/>
    </location>
</feature>
<dbReference type="SUPFAM" id="SSF58104">
    <property type="entry name" value="Methyl-accepting chemotaxis protein (MCP) signaling domain"/>
    <property type="match status" value="1"/>
</dbReference>
<dbReference type="Gene3D" id="1.10.287.950">
    <property type="entry name" value="Methyl-accepting chemotaxis protein"/>
    <property type="match status" value="1"/>
</dbReference>
<dbReference type="InterPro" id="IPR000014">
    <property type="entry name" value="PAS"/>
</dbReference>
<dbReference type="SMART" id="SM00283">
    <property type="entry name" value="MA"/>
    <property type="match status" value="1"/>
</dbReference>
<proteinExistence type="predicted"/>
<dbReference type="Proteomes" id="UP000289856">
    <property type="component" value="Chromosome"/>
</dbReference>
<evidence type="ECO:0000256" key="1">
    <source>
        <dbReference type="ARBA" id="ARBA00023224"/>
    </source>
</evidence>
<dbReference type="InterPro" id="IPR013656">
    <property type="entry name" value="PAS_4"/>
</dbReference>
<dbReference type="PANTHER" id="PTHR32089">
    <property type="entry name" value="METHYL-ACCEPTING CHEMOTAXIS PROTEIN MCPB"/>
    <property type="match status" value="1"/>
</dbReference>
<dbReference type="InterPro" id="IPR035965">
    <property type="entry name" value="PAS-like_dom_sf"/>
</dbReference>
<evidence type="ECO:0000256" key="2">
    <source>
        <dbReference type="PROSITE-ProRule" id="PRU00284"/>
    </source>
</evidence>
<dbReference type="AlphaFoldDB" id="A0A3T1D943"/>
<dbReference type="NCBIfam" id="TIGR00229">
    <property type="entry name" value="sensory_box"/>
    <property type="match status" value="1"/>
</dbReference>
<evidence type="ECO:0000259" key="5">
    <source>
        <dbReference type="PROSITE" id="PS50113"/>
    </source>
</evidence>
<keyword evidence="7" id="KW-1185">Reference proteome</keyword>
<protein>
    <submittedName>
        <fullName evidence="6">Chemotaxis protein</fullName>
    </submittedName>
</protein>
<gene>
    <name evidence="6" type="ORF">KCTCHS21_40300</name>
</gene>
<dbReference type="InterPro" id="IPR004089">
    <property type="entry name" value="MCPsignal_dom"/>
</dbReference>
<dbReference type="SUPFAM" id="SSF55785">
    <property type="entry name" value="PYP-like sensor domain (PAS domain)"/>
    <property type="match status" value="1"/>
</dbReference>
<evidence type="ECO:0000259" key="4">
    <source>
        <dbReference type="PROSITE" id="PS50112"/>
    </source>
</evidence>
<sequence length="304" mass="33603">MLLEIATTQVLNEKAVLAALEQSLAMIEFNMHGDVLWANENFARAMGYQVSELTGIHHRKFCTPDFVRSPDYETLWDNLRSGNKFQDKITRVSKEGVILLLEATYMPILGEDGQVVAVLKVATDITARETATNQVTTELQKMAENLLIRTEKGITRNQQVASAIGRVMNDNESNLNYLHDLEKQTIAVHRIVQTIREFASQTNLLALNAAIEAAHAGEHGRGFNVVATEVRKLAKNVQEAAQEIQVTVEGISKQVNRVSEGTKTSQRAIVDSQHQIQQAVDEFAGIGEAVGKLDVQAKALSQIM</sequence>
<accession>A0A3T1D943</accession>
<dbReference type="GO" id="GO:0016020">
    <property type="term" value="C:membrane"/>
    <property type="evidence" value="ECO:0007669"/>
    <property type="project" value="InterPro"/>
</dbReference>
<evidence type="ECO:0000313" key="6">
    <source>
        <dbReference type="EMBL" id="BBI34631.1"/>
    </source>
</evidence>
<dbReference type="PANTHER" id="PTHR32089:SF112">
    <property type="entry name" value="LYSOZYME-LIKE PROTEIN-RELATED"/>
    <property type="match status" value="1"/>
</dbReference>
<organism evidence="6 7">
    <name type="scientific">Cohnella abietis</name>
    <dbReference type="NCBI Taxonomy" id="2507935"/>
    <lineage>
        <taxon>Bacteria</taxon>
        <taxon>Bacillati</taxon>
        <taxon>Bacillota</taxon>
        <taxon>Bacilli</taxon>
        <taxon>Bacillales</taxon>
        <taxon>Paenibacillaceae</taxon>
        <taxon>Cohnella</taxon>
    </lineage>
</organism>
<dbReference type="PROSITE" id="PS50112">
    <property type="entry name" value="PAS"/>
    <property type="match status" value="1"/>
</dbReference>
<dbReference type="EMBL" id="AP019400">
    <property type="protein sequence ID" value="BBI34631.1"/>
    <property type="molecule type" value="Genomic_DNA"/>
</dbReference>
<feature type="domain" description="PAC" evidence="5">
    <location>
        <begin position="83"/>
        <end position="137"/>
    </location>
</feature>
<dbReference type="KEGG" id="cohn:KCTCHS21_40300"/>
<dbReference type="RefSeq" id="WP_130612277.1">
    <property type="nucleotide sequence ID" value="NZ_AP019400.1"/>
</dbReference>
<name>A0A3T1D943_9BACL</name>
<dbReference type="Pfam" id="PF00015">
    <property type="entry name" value="MCPsignal"/>
    <property type="match status" value="1"/>
</dbReference>
<dbReference type="PROSITE" id="PS50111">
    <property type="entry name" value="CHEMOTAXIS_TRANSDUC_2"/>
    <property type="match status" value="1"/>
</dbReference>
<dbReference type="PROSITE" id="PS50113">
    <property type="entry name" value="PAC"/>
    <property type="match status" value="1"/>
</dbReference>
<reference evidence="6 7" key="1">
    <citation type="submission" date="2019-01" db="EMBL/GenBank/DDBJ databases">
        <title>Complete genome sequence of Cohnella hallensis HS21 isolated from Korean fir (Abies koreana) rhizospheric soil.</title>
        <authorList>
            <person name="Jiang L."/>
            <person name="Kang S.W."/>
            <person name="Kim S."/>
            <person name="Jung J."/>
            <person name="Kim C.Y."/>
            <person name="Kim D.H."/>
            <person name="Kim S.W."/>
            <person name="Lee J."/>
        </authorList>
    </citation>
    <scope>NUCLEOTIDE SEQUENCE [LARGE SCALE GENOMIC DNA]</scope>
    <source>
        <strain evidence="6 7">HS21</strain>
    </source>
</reference>
<keyword evidence="1 2" id="KW-0807">Transducer</keyword>
<evidence type="ECO:0000313" key="7">
    <source>
        <dbReference type="Proteomes" id="UP000289856"/>
    </source>
</evidence>
<dbReference type="Gene3D" id="3.30.450.20">
    <property type="entry name" value="PAS domain"/>
    <property type="match status" value="1"/>
</dbReference>
<dbReference type="GO" id="GO:0007165">
    <property type="term" value="P:signal transduction"/>
    <property type="evidence" value="ECO:0007669"/>
    <property type="project" value="UniProtKB-KW"/>
</dbReference>
<feature type="domain" description="Methyl-accepting transducer" evidence="3">
    <location>
        <begin position="122"/>
        <end position="304"/>
    </location>
</feature>
<dbReference type="OrthoDB" id="9765776at2"/>
<dbReference type="Pfam" id="PF08448">
    <property type="entry name" value="PAS_4"/>
    <property type="match status" value="1"/>
</dbReference>
<dbReference type="CDD" id="cd00130">
    <property type="entry name" value="PAS"/>
    <property type="match status" value="1"/>
</dbReference>